<evidence type="ECO:0000313" key="1">
    <source>
        <dbReference type="EMBL" id="KAI3372316.1"/>
    </source>
</evidence>
<proteinExistence type="predicted"/>
<comment type="caution">
    <text evidence="1">The sequence shown here is derived from an EMBL/GenBank/DDBJ whole genome shotgun (WGS) entry which is preliminary data.</text>
</comment>
<reference evidence="1" key="1">
    <citation type="submission" date="2022-04" db="EMBL/GenBank/DDBJ databases">
        <title>Jade perch genome.</title>
        <authorList>
            <person name="Chao B."/>
        </authorList>
    </citation>
    <scope>NUCLEOTIDE SEQUENCE</scope>
    <source>
        <strain evidence="1">CB-2022</strain>
    </source>
</reference>
<sequence length="2987" mass="328358">MDPNQPPDLSSMTGVPGLGRRRAPQPEEPAVGRSRGLLLSTEGPGIRRARGFPTPDDTPQGRGVTLPFTEPVVGRGRGLLLQPDDGGVGRARGLLFPATEPKVGVARGAILPSLEPQQAQKPPHETTMQHLMAETSATKEVDLPIEGQRSALVSMFRGMGIEPSLTSWGRRILPVGRGAAGDFGDAKPQGAPLGVISSLESISQPEERMGRGSSLSRGLSSQMMMGLGRAAMPQLGVGGRRALLPPFPPGRVESVSPASEKPAVLHSLPPHKGTVPPMLTTQGVLVLSTVEPAKKELKMEALREPLNKAGTKGTTISIGSNHIPIRCKNEAVYQYHVTFTPNVESMAMRFGMMKDHRSTTGEVVAFDGSILYLPVKLKDVVVLKSVRRTDNEEIQIKIQMTKILPPNSGSMHPVLQCGAQEVFHVHRHDPCSCFPRVMKIIGLKLVGRNHYDPESAVLLGKHRLQVWPGYATCIKRTDGGLYLCVDVSHKVLRNDSVLDVMNTLYQQSKENFQDECTKELIGSIVITRYNNRTYRIDAIEWNMSPKDTFTLMDGTKTTFVEYYSKNYGITIKELDQPLLMHRPKERSKPGGKQIISGEILLVPELSFMTGIPEKMRKDLRAMKDLTMHINVSSEQHTHSIKQLLKNISANQESVKELSRWGLDVCSEIFVIKGRILPFETICLRSASFGTGADVSWSREIVRDASISSIPLNIWAIFYPRRCAEQAEELVSTFHKVAGPIGLRLGRPIRVELRDDRTETYVKSIHSQLTSEPNMQLVVCIMVGNRDDLYSAIKKLCCVKSPIPSQAINARTISQPLKLKSVAQKILLQMNSKLGGELWTVNVPLKHLMVVGVDVHHDTSKVHQSVMGFVASVNSSLTRWYSRVTFQAPNEELINGFRVLLTGCTAEVLRECITVNHNLPEKIIVYRDGVSDGQLRMVEQYEIPQLIKCFETFPSYEPKLVFIVVQKRISTTLYSWGANNFGTPPPGTVLDHTLTQKDWVDFYLMAHHIRQGCGLPTHYISLYNTANLTPDHLQRPANPRTTRGDLVNDLQRAGTKETRALSPERRRSSSPLRAAVMAVPRRSSQQQQPQSTLQSPPRNSSLSGAPPASPPMSLLGSAVGPPEGERECSGGADMALASPDLPAPALASSASFTTTTSGGGSSVSSPGSGSGAASPTDGSSGIGGAFRELFEACRNGDVSRVKRLVDSVNVNAKDMAGRKSTPLHFAAGFGRKDVVEHLLQTGANVHARDDGGLIPLHNACSFGHAEVVSLLLCQGADPNARDNWNYTPLHEAAIKGKIDVCIVLLQHGADPNIRNTDGKSALDLADPSAKAVLTGEYKKDELLEAARQCTLNQPAGDLCLLTSCPLLQSYSPRRPSTWPPDTTESASFSSQLLLQHGADVHAKDKGGLVPLHNACSYGHFEVTELLLKHGACVNAMDLWQFTPLHEAASKNRVEVCSLLLSHGADPNLLNCHSKSAGDMAPTQELKERLTYEFKGHSLLQAAREADMAKVKKTLALEIISFKHPQTNETALHCAVASPHPKRKQVTELLLRKGANINEKNKDFMTPLHVAAERAHNDILEVLQKHGAKVNAVDTLGQTALHRAALAGHIQTCKLLLSYGADPSIVSLQGFTAAQMGNEAVQQILNENVPTRNSDVDYRFLEAAKAGDLDTVQQLCTPQNVNCRDLEGRHSTPLHFAAGYNRVAVVEYLLHHGADVHAKDKGGLVPLHNACSYGHYEVAELLVRHGASVNVADLWKFTPLHEAAAKGKYEICKLLLKHGADPSKKNRDGNMPLDMVKDGDTDIQDLLRGDAALLDAAKKGCLARVQKLCSPENINCRDTQGRNSTPLHLAAGYNNLEVAEYLLEHGADVNAQDKGGLIPLHNAASYGHVDIAALLIKYNTCVNATDKWAFTPLHEAAQKGRTQLCALLLAHGADPTMKNQEGQTALDLATADDIRALLMDAMPPDALPSCFKPQATVVSASVISPASTPSCLSAASSIDNLAGPLTELASAAAAGSSGVADGATGTDRKEGEIAMLDMNISQFLKSLGLEHLRDIFEREQITLDVLADMGHEELKEIGINAYGHRHKLIKGVERLLGGQQGANPYLTFHCANQGTILIDLAPDDKEYQSVEEEMQSTIREHRDGGNAGGVFSRYNIIKIQKVVNKKLRERYTHRQKEIADENHNHHNERMLFHGSPFINAIIHKGFDERHAYIGGMFGAGIYFAENSSKSNQYVYGIGGGTGCPTHKDRSCYLCHRQMLFCRVTLGKSFLQFSAMKMAHAPPGHHSVIGRPSVNGLAYAEYVIYRGEQAYPEYLITYQILKPESTAQSAAGAEQKSYSRDTHSFRSSADMKWKGFSVFLLLANISETSAISHVISVDVGRPVGDLTHFWRSTGFWRLFFVFSPPLPHTQAHQFDLSTDQQLNLAYVGSVPHGGIQQVRIHWMLELVSAQVIGGQTQYNFTKLDQLIELLWINGLRPGFELMGSVSNYFTDFEDKSQVLEWRSLVYLIAKRYIDRYGLGSVSQWNFETWNEPNNHDFDNVTVSIQGFLNYYDACSEGLRAASSLLRFGGPGDSCHSPPHSPYCWAMLQHCYNGTNYFTGETGVRIDYIALHKKGGGYSLPILQQEIQTVMEIQERFPRFRSLPVYNDEADPLVGWSRPQEWRADVTYAAMVVKVIKQHQDLLLADPNSTINYTLLSNDNAFLSYHPHPFTQRTLTARFQVNNTQPPHVQLIRKPVLTVMGLLALLGETQVLAQVLNSAENNNSTLGVLASSHKPVIPGGSDSWQASVLVYNSDDNSTSSDTDDVTVSLKGLAAHEDLVYVTYYIDNNVTNPYQLWQSMGSPDYPTAGQFRRLRSLQDPRVDGPWEVPAGDTLTLNTRLSVPSVLLIHICAQSKAVPDQVNGLRFIKITKGQVLIVWSDHCVDSKCIKTFEVELSTDHKTFTRINPQDTIFTSHVYSPVDQEVSGLYRVRAVDYWARPGPYSLPERYSEEN</sequence>
<evidence type="ECO:0000313" key="2">
    <source>
        <dbReference type="Proteomes" id="UP000831701"/>
    </source>
</evidence>
<dbReference type="EMBL" id="CM041535">
    <property type="protein sequence ID" value="KAI3372316.1"/>
    <property type="molecule type" value="Genomic_DNA"/>
</dbReference>
<keyword evidence="2" id="KW-1185">Reference proteome</keyword>
<dbReference type="Proteomes" id="UP000831701">
    <property type="component" value="Chromosome 5"/>
</dbReference>
<name>A0ACB8WX53_9TELE</name>
<accession>A0ACB8WX53</accession>
<protein>
    <submittedName>
        <fullName evidence="1">Uncharacterized protein</fullName>
    </submittedName>
</protein>
<gene>
    <name evidence="1" type="ORF">L3Q82_022810</name>
</gene>
<organism evidence="1 2">
    <name type="scientific">Scortum barcoo</name>
    <name type="common">barcoo grunter</name>
    <dbReference type="NCBI Taxonomy" id="214431"/>
    <lineage>
        <taxon>Eukaryota</taxon>
        <taxon>Metazoa</taxon>
        <taxon>Chordata</taxon>
        <taxon>Craniata</taxon>
        <taxon>Vertebrata</taxon>
        <taxon>Euteleostomi</taxon>
        <taxon>Actinopterygii</taxon>
        <taxon>Neopterygii</taxon>
        <taxon>Teleostei</taxon>
        <taxon>Neoteleostei</taxon>
        <taxon>Acanthomorphata</taxon>
        <taxon>Eupercaria</taxon>
        <taxon>Centrarchiformes</taxon>
        <taxon>Terapontoidei</taxon>
        <taxon>Terapontidae</taxon>
        <taxon>Scortum</taxon>
    </lineage>
</organism>